<proteinExistence type="predicted"/>
<evidence type="ECO:0000313" key="2">
    <source>
        <dbReference type="Proteomes" id="UP001174909"/>
    </source>
</evidence>
<name>A0AA35RSD9_GEOBA</name>
<reference evidence="1" key="1">
    <citation type="submission" date="2023-03" db="EMBL/GenBank/DDBJ databases">
        <authorList>
            <person name="Steffen K."/>
            <person name="Cardenas P."/>
        </authorList>
    </citation>
    <scope>NUCLEOTIDE SEQUENCE</scope>
</reference>
<protein>
    <submittedName>
        <fullName evidence="1">Uncharacterized protein</fullName>
    </submittedName>
</protein>
<accession>A0AA35RSD9</accession>
<keyword evidence="2" id="KW-1185">Reference proteome</keyword>
<dbReference type="AlphaFoldDB" id="A0AA35RSD9"/>
<gene>
    <name evidence="1" type="ORF">GBAR_LOCUS10313</name>
</gene>
<sequence>MVPLSTNRCPSYRRLNDRFTDTLFTLVFLLVTTHPRYNMYLVSSCIHPVKFFLSITHWPCFPPSCLYSHTVDRFVLPSLFYLLVHTDT</sequence>
<dbReference type="EMBL" id="CASHTH010001568">
    <property type="protein sequence ID" value="CAI8016873.1"/>
    <property type="molecule type" value="Genomic_DNA"/>
</dbReference>
<dbReference type="Proteomes" id="UP001174909">
    <property type="component" value="Unassembled WGS sequence"/>
</dbReference>
<comment type="caution">
    <text evidence="1">The sequence shown here is derived from an EMBL/GenBank/DDBJ whole genome shotgun (WGS) entry which is preliminary data.</text>
</comment>
<organism evidence="1 2">
    <name type="scientific">Geodia barretti</name>
    <name type="common">Barrett's horny sponge</name>
    <dbReference type="NCBI Taxonomy" id="519541"/>
    <lineage>
        <taxon>Eukaryota</taxon>
        <taxon>Metazoa</taxon>
        <taxon>Porifera</taxon>
        <taxon>Demospongiae</taxon>
        <taxon>Heteroscleromorpha</taxon>
        <taxon>Tetractinellida</taxon>
        <taxon>Astrophorina</taxon>
        <taxon>Geodiidae</taxon>
        <taxon>Geodia</taxon>
    </lineage>
</organism>
<evidence type="ECO:0000313" key="1">
    <source>
        <dbReference type="EMBL" id="CAI8016873.1"/>
    </source>
</evidence>